<name>A0A7V8NSF4_9BACT</name>
<feature type="signal peptide" evidence="1">
    <location>
        <begin position="1"/>
        <end position="21"/>
    </location>
</feature>
<reference evidence="2" key="1">
    <citation type="submission" date="2020-06" db="EMBL/GenBank/DDBJ databases">
        <title>Legume-microbial interactions unlock mineral nutrients during tropical forest succession.</title>
        <authorList>
            <person name="Epihov D.Z."/>
        </authorList>
    </citation>
    <scope>NUCLEOTIDE SEQUENCE [LARGE SCALE GENOMIC DNA]</scope>
    <source>
        <strain evidence="2">Pan2503</strain>
    </source>
</reference>
<evidence type="ECO:0000313" key="2">
    <source>
        <dbReference type="EMBL" id="MBA0086679.1"/>
    </source>
</evidence>
<feature type="non-terminal residue" evidence="2">
    <location>
        <position position="91"/>
    </location>
</feature>
<evidence type="ECO:0008006" key="4">
    <source>
        <dbReference type="Google" id="ProtNLM"/>
    </source>
</evidence>
<organism evidence="2 3">
    <name type="scientific">Candidatus Acidiferrum panamense</name>
    <dbReference type="NCBI Taxonomy" id="2741543"/>
    <lineage>
        <taxon>Bacteria</taxon>
        <taxon>Pseudomonadati</taxon>
        <taxon>Acidobacteriota</taxon>
        <taxon>Terriglobia</taxon>
        <taxon>Candidatus Acidiferrales</taxon>
        <taxon>Candidatus Acidiferrum</taxon>
    </lineage>
</organism>
<dbReference type="EMBL" id="JACDQQ010001629">
    <property type="protein sequence ID" value="MBA0086679.1"/>
    <property type="molecule type" value="Genomic_DNA"/>
</dbReference>
<keyword evidence="3" id="KW-1185">Reference proteome</keyword>
<keyword evidence="1" id="KW-0732">Signal</keyword>
<proteinExistence type="predicted"/>
<comment type="caution">
    <text evidence="2">The sequence shown here is derived from an EMBL/GenBank/DDBJ whole genome shotgun (WGS) entry which is preliminary data.</text>
</comment>
<protein>
    <recommendedName>
        <fullName evidence="4">Tetratricopeptide repeat protein</fullName>
    </recommendedName>
</protein>
<dbReference type="Proteomes" id="UP000567293">
    <property type="component" value="Unassembled WGS sequence"/>
</dbReference>
<dbReference type="AlphaFoldDB" id="A0A7V8NSF4"/>
<sequence>MAALAALAITWPGMVSAWAQAQPREGFARTSPSGSYLAARHAGDQRDVAAAASYYRAALRGDPGNNELLGRTFLAVLANGEVDEGVKLAER</sequence>
<evidence type="ECO:0000313" key="3">
    <source>
        <dbReference type="Proteomes" id="UP000567293"/>
    </source>
</evidence>
<evidence type="ECO:0000256" key="1">
    <source>
        <dbReference type="SAM" id="SignalP"/>
    </source>
</evidence>
<accession>A0A7V8NSF4</accession>
<feature type="chain" id="PRO_5031482767" description="Tetratricopeptide repeat protein" evidence="1">
    <location>
        <begin position="22"/>
        <end position="91"/>
    </location>
</feature>
<gene>
    <name evidence="2" type="ORF">HRJ53_16990</name>
</gene>